<evidence type="ECO:0000313" key="2">
    <source>
        <dbReference type="EMBL" id="PUV25985.1"/>
    </source>
</evidence>
<organism evidence="2 3">
    <name type="scientific">Sphingobacterium athyrii</name>
    <dbReference type="NCBI Taxonomy" id="2152717"/>
    <lineage>
        <taxon>Bacteria</taxon>
        <taxon>Pseudomonadati</taxon>
        <taxon>Bacteroidota</taxon>
        <taxon>Sphingobacteriia</taxon>
        <taxon>Sphingobacteriales</taxon>
        <taxon>Sphingobacteriaceae</taxon>
        <taxon>Sphingobacterium</taxon>
    </lineage>
</organism>
<comment type="caution">
    <text evidence="2">The sequence shown here is derived from an EMBL/GenBank/DDBJ whole genome shotgun (WGS) entry which is preliminary data.</text>
</comment>
<dbReference type="InterPro" id="IPR021272">
    <property type="entry name" value="DUF2851"/>
</dbReference>
<protein>
    <submittedName>
        <fullName evidence="2">DUF2851 domain-containing protein</fullName>
    </submittedName>
</protein>
<gene>
    <name evidence="2" type="ORF">DCO56_03175</name>
</gene>
<keyword evidence="1" id="KW-1133">Transmembrane helix</keyword>
<sequence length="427" mass="49789">MVMTENLMQFIWKLRLFNTIGLRSTDGEPLILMNFGQHNLNAGPDFLMSHILLGDKEWYGNIELHIRSSDWDRHHHRDDAAYNNVILHVVWVNDKVIYRNDGSVIPTMLLSAYVNQHLLDQYSTMMNTTNWIPCQSQLSSVDVLKKTMWLGALSYERLEMKVQTIFSLLADNDNDWEKVFWIWMCRCMGLKVNAEAFHELGEKLPISLLKKYRSDTLKIEAIFFGAAGFLSGKEEDEHVKLLYHEFVYQQLAHGIEVMSGVWKKLRMRPYNFPELRIAQLVALFTDKSLSFSMILDLENLEDARSLFRIEQLSEYWKSRVLPRGKGRMAHSGRIGKDTIDILIVNVVVLFLFAYGKYYGIERYIDKAIDFLEMLPVEKNAIIKRFGEFDWHAENAAQSQAILQLKNMYCDKRQCLHCRIGAEILRSG</sequence>
<keyword evidence="1" id="KW-0472">Membrane</keyword>
<dbReference type="OrthoDB" id="1005072at2"/>
<reference evidence="2 3" key="1">
    <citation type="submission" date="2018-04" db="EMBL/GenBank/DDBJ databases">
        <title>Sphingobacterium sp. M46 Genome.</title>
        <authorList>
            <person name="Cheng J."/>
            <person name="Li Y."/>
        </authorList>
    </citation>
    <scope>NUCLEOTIDE SEQUENCE [LARGE SCALE GENOMIC DNA]</scope>
    <source>
        <strain evidence="2 3">M46</strain>
    </source>
</reference>
<accession>A0A363NYV1</accession>
<feature type="transmembrane region" description="Helical" evidence="1">
    <location>
        <begin position="341"/>
        <end position="359"/>
    </location>
</feature>
<proteinExistence type="predicted"/>
<evidence type="ECO:0000313" key="3">
    <source>
        <dbReference type="Proteomes" id="UP000250831"/>
    </source>
</evidence>
<keyword evidence="3" id="KW-1185">Reference proteome</keyword>
<dbReference type="AlphaFoldDB" id="A0A363NYV1"/>
<evidence type="ECO:0000256" key="1">
    <source>
        <dbReference type="SAM" id="Phobius"/>
    </source>
</evidence>
<name>A0A363NYV1_9SPHI</name>
<dbReference type="Proteomes" id="UP000250831">
    <property type="component" value="Unassembled WGS sequence"/>
</dbReference>
<keyword evidence="1" id="KW-0812">Transmembrane</keyword>
<dbReference type="Pfam" id="PF11013">
    <property type="entry name" value="DUF2851"/>
    <property type="match status" value="1"/>
</dbReference>
<dbReference type="EMBL" id="QCXX01000001">
    <property type="protein sequence ID" value="PUV25985.1"/>
    <property type="molecule type" value="Genomic_DNA"/>
</dbReference>